<reference evidence="2" key="1">
    <citation type="journal article" date="2014" name="Science">
        <title>Ancient hybridizations among the ancestral genomes of bread wheat.</title>
        <authorList>
            <consortium name="International Wheat Genome Sequencing Consortium,"/>
            <person name="Marcussen T."/>
            <person name="Sandve S.R."/>
            <person name="Heier L."/>
            <person name="Spannagl M."/>
            <person name="Pfeifer M."/>
            <person name="Jakobsen K.S."/>
            <person name="Wulff B.B."/>
            <person name="Steuernagel B."/>
            <person name="Mayer K.F."/>
            <person name="Olsen O.A."/>
        </authorList>
    </citation>
    <scope>NUCLEOTIDE SEQUENCE [LARGE SCALE GENOMIC DNA]</scope>
    <source>
        <strain evidence="2">cv. AL8/78</strain>
    </source>
</reference>
<reference evidence="2" key="2">
    <citation type="journal article" date="2017" name="Nat. Plants">
        <title>The Aegilops tauschii genome reveals multiple impacts of transposons.</title>
        <authorList>
            <person name="Zhao G."/>
            <person name="Zou C."/>
            <person name="Li K."/>
            <person name="Wang K."/>
            <person name="Li T."/>
            <person name="Gao L."/>
            <person name="Zhang X."/>
            <person name="Wang H."/>
            <person name="Yang Z."/>
            <person name="Liu X."/>
            <person name="Jiang W."/>
            <person name="Mao L."/>
            <person name="Kong X."/>
            <person name="Jiao Y."/>
            <person name="Jia J."/>
        </authorList>
    </citation>
    <scope>NUCLEOTIDE SEQUENCE [LARGE SCALE GENOMIC DNA]</scope>
    <source>
        <strain evidence="2">cv. AL8/78</strain>
    </source>
</reference>
<name>A0A453GVN6_AEGTS</name>
<organism evidence="1 2">
    <name type="scientific">Aegilops tauschii subsp. strangulata</name>
    <name type="common">Goatgrass</name>
    <dbReference type="NCBI Taxonomy" id="200361"/>
    <lineage>
        <taxon>Eukaryota</taxon>
        <taxon>Viridiplantae</taxon>
        <taxon>Streptophyta</taxon>
        <taxon>Embryophyta</taxon>
        <taxon>Tracheophyta</taxon>
        <taxon>Spermatophyta</taxon>
        <taxon>Magnoliopsida</taxon>
        <taxon>Liliopsida</taxon>
        <taxon>Poales</taxon>
        <taxon>Poaceae</taxon>
        <taxon>BOP clade</taxon>
        <taxon>Pooideae</taxon>
        <taxon>Triticodae</taxon>
        <taxon>Triticeae</taxon>
        <taxon>Triticinae</taxon>
        <taxon>Aegilops</taxon>
    </lineage>
</organism>
<proteinExistence type="predicted"/>
<dbReference type="Gramene" id="AET3Gv21223100.5">
    <property type="protein sequence ID" value="AET3Gv21223100.5"/>
    <property type="gene ID" value="AET3Gv21223100"/>
</dbReference>
<evidence type="ECO:0000313" key="1">
    <source>
        <dbReference type="EnsemblPlants" id="AET3Gv21223100.5"/>
    </source>
</evidence>
<dbReference type="Proteomes" id="UP000015105">
    <property type="component" value="Chromosome 3D"/>
</dbReference>
<sequence>KERSFWAAPKRPTKCVFPAGGKNNSEPYFTLVLAQKTAIQAEPHWMARHVYLKLH</sequence>
<dbReference type="AlphaFoldDB" id="A0A453GVN6"/>
<reference evidence="1" key="4">
    <citation type="submission" date="2019-03" db="UniProtKB">
        <authorList>
            <consortium name="EnsemblPlants"/>
        </authorList>
    </citation>
    <scope>IDENTIFICATION</scope>
</reference>
<keyword evidence="2" id="KW-1185">Reference proteome</keyword>
<dbReference type="EnsemblPlants" id="AET3Gv21223100.5">
    <property type="protein sequence ID" value="AET3Gv21223100.5"/>
    <property type="gene ID" value="AET3Gv21223100"/>
</dbReference>
<evidence type="ECO:0000313" key="2">
    <source>
        <dbReference type="Proteomes" id="UP000015105"/>
    </source>
</evidence>
<reference evidence="1" key="3">
    <citation type="journal article" date="2017" name="Nature">
        <title>Genome sequence of the progenitor of the wheat D genome Aegilops tauschii.</title>
        <authorList>
            <person name="Luo M.C."/>
            <person name="Gu Y.Q."/>
            <person name="Puiu D."/>
            <person name="Wang H."/>
            <person name="Twardziok S.O."/>
            <person name="Deal K.R."/>
            <person name="Huo N."/>
            <person name="Zhu T."/>
            <person name="Wang L."/>
            <person name="Wang Y."/>
            <person name="McGuire P.E."/>
            <person name="Liu S."/>
            <person name="Long H."/>
            <person name="Ramasamy R.K."/>
            <person name="Rodriguez J.C."/>
            <person name="Van S.L."/>
            <person name="Yuan L."/>
            <person name="Wang Z."/>
            <person name="Xia Z."/>
            <person name="Xiao L."/>
            <person name="Anderson O.D."/>
            <person name="Ouyang S."/>
            <person name="Liang Y."/>
            <person name="Zimin A.V."/>
            <person name="Pertea G."/>
            <person name="Qi P."/>
            <person name="Bennetzen J.L."/>
            <person name="Dai X."/>
            <person name="Dawson M.W."/>
            <person name="Muller H.G."/>
            <person name="Kugler K."/>
            <person name="Rivarola-Duarte L."/>
            <person name="Spannagl M."/>
            <person name="Mayer K.F.X."/>
            <person name="Lu F.H."/>
            <person name="Bevan M.W."/>
            <person name="Leroy P."/>
            <person name="Li P."/>
            <person name="You F.M."/>
            <person name="Sun Q."/>
            <person name="Liu Z."/>
            <person name="Lyons E."/>
            <person name="Wicker T."/>
            <person name="Salzberg S.L."/>
            <person name="Devos K.M."/>
            <person name="Dvorak J."/>
        </authorList>
    </citation>
    <scope>NUCLEOTIDE SEQUENCE [LARGE SCALE GENOMIC DNA]</scope>
    <source>
        <strain evidence="1">cv. AL8/78</strain>
    </source>
</reference>
<reference evidence="1" key="5">
    <citation type="journal article" date="2021" name="G3 (Bethesda)">
        <title>Aegilops tauschii genome assembly Aet v5.0 features greater sequence contiguity and improved annotation.</title>
        <authorList>
            <person name="Wang L."/>
            <person name="Zhu T."/>
            <person name="Rodriguez J.C."/>
            <person name="Deal K.R."/>
            <person name="Dubcovsky J."/>
            <person name="McGuire P.E."/>
            <person name="Lux T."/>
            <person name="Spannagl M."/>
            <person name="Mayer K.F.X."/>
            <person name="Baldrich P."/>
            <person name="Meyers B.C."/>
            <person name="Huo N."/>
            <person name="Gu Y.Q."/>
            <person name="Zhou H."/>
            <person name="Devos K.M."/>
            <person name="Bennetzen J.L."/>
            <person name="Unver T."/>
            <person name="Budak H."/>
            <person name="Gulick P.J."/>
            <person name="Galiba G."/>
            <person name="Kalapos B."/>
            <person name="Nelson D.R."/>
            <person name="Li P."/>
            <person name="You F.M."/>
            <person name="Luo M.C."/>
            <person name="Dvorak J."/>
        </authorList>
    </citation>
    <scope>NUCLEOTIDE SEQUENCE [LARGE SCALE GENOMIC DNA]</scope>
    <source>
        <strain evidence="1">cv. AL8/78</strain>
    </source>
</reference>
<accession>A0A453GVN6</accession>
<protein>
    <submittedName>
        <fullName evidence="1">Uncharacterized protein</fullName>
    </submittedName>
</protein>